<dbReference type="Proteomes" id="UP001152795">
    <property type="component" value="Unassembled WGS sequence"/>
</dbReference>
<evidence type="ECO:0000256" key="1">
    <source>
        <dbReference type="SAM" id="MobiDB-lite"/>
    </source>
</evidence>
<reference evidence="2" key="1">
    <citation type="submission" date="2020-04" db="EMBL/GenBank/DDBJ databases">
        <authorList>
            <person name="Alioto T."/>
            <person name="Alioto T."/>
            <person name="Gomez Garrido J."/>
        </authorList>
    </citation>
    <scope>NUCLEOTIDE SEQUENCE</scope>
    <source>
        <strain evidence="2">A484AB</strain>
    </source>
</reference>
<comment type="caution">
    <text evidence="2">The sequence shown here is derived from an EMBL/GenBank/DDBJ whole genome shotgun (WGS) entry which is preliminary data.</text>
</comment>
<organism evidence="2 3">
    <name type="scientific">Paramuricea clavata</name>
    <name type="common">Red gorgonian</name>
    <name type="synonym">Violescent sea-whip</name>
    <dbReference type="NCBI Taxonomy" id="317549"/>
    <lineage>
        <taxon>Eukaryota</taxon>
        <taxon>Metazoa</taxon>
        <taxon>Cnidaria</taxon>
        <taxon>Anthozoa</taxon>
        <taxon>Octocorallia</taxon>
        <taxon>Malacalcyonacea</taxon>
        <taxon>Plexauridae</taxon>
        <taxon>Paramuricea</taxon>
    </lineage>
</organism>
<name>A0A7D9E6K0_PARCT</name>
<gene>
    <name evidence="2" type="ORF">PACLA_8A061799</name>
</gene>
<dbReference type="AlphaFoldDB" id="A0A7D9E6K0"/>
<sequence length="133" mass="15339">MDRRSGKGNLRGNKNYVRYNVRVLRKGGGIESISECEVGTTVMYQEDCFDPRSASSDDELQQNFTMGESSEKATRSQLQREYQREIRKLGFNIKVVEKAGNTLKRMLQRSDPFKLENCGKSVYNGGKRTLWWT</sequence>
<dbReference type="OrthoDB" id="10057701at2759"/>
<protein>
    <submittedName>
        <fullName evidence="2">Uncharacterized protein</fullName>
    </submittedName>
</protein>
<dbReference type="EMBL" id="CACRXK020004476">
    <property type="protein sequence ID" value="CAB4002887.1"/>
    <property type="molecule type" value="Genomic_DNA"/>
</dbReference>
<proteinExistence type="predicted"/>
<feature type="region of interest" description="Disordered" evidence="1">
    <location>
        <begin position="52"/>
        <end position="77"/>
    </location>
</feature>
<evidence type="ECO:0000313" key="2">
    <source>
        <dbReference type="EMBL" id="CAB4002887.1"/>
    </source>
</evidence>
<accession>A0A7D9E6K0</accession>
<evidence type="ECO:0000313" key="3">
    <source>
        <dbReference type="Proteomes" id="UP001152795"/>
    </source>
</evidence>
<keyword evidence="3" id="KW-1185">Reference proteome</keyword>